<dbReference type="Proteomes" id="UP000265520">
    <property type="component" value="Unassembled WGS sequence"/>
</dbReference>
<protein>
    <submittedName>
        <fullName evidence="1">Uncharacterized protein</fullName>
    </submittedName>
</protein>
<organism evidence="1 2">
    <name type="scientific">Trifolium medium</name>
    <dbReference type="NCBI Taxonomy" id="97028"/>
    <lineage>
        <taxon>Eukaryota</taxon>
        <taxon>Viridiplantae</taxon>
        <taxon>Streptophyta</taxon>
        <taxon>Embryophyta</taxon>
        <taxon>Tracheophyta</taxon>
        <taxon>Spermatophyta</taxon>
        <taxon>Magnoliopsida</taxon>
        <taxon>eudicotyledons</taxon>
        <taxon>Gunneridae</taxon>
        <taxon>Pentapetalae</taxon>
        <taxon>rosids</taxon>
        <taxon>fabids</taxon>
        <taxon>Fabales</taxon>
        <taxon>Fabaceae</taxon>
        <taxon>Papilionoideae</taxon>
        <taxon>50 kb inversion clade</taxon>
        <taxon>NPAAA clade</taxon>
        <taxon>Hologalegina</taxon>
        <taxon>IRL clade</taxon>
        <taxon>Trifolieae</taxon>
        <taxon>Trifolium</taxon>
    </lineage>
</organism>
<dbReference type="EMBL" id="LXQA011282628">
    <property type="protein sequence ID" value="MCI91801.1"/>
    <property type="molecule type" value="Genomic_DNA"/>
</dbReference>
<dbReference type="AlphaFoldDB" id="A0A392VXV7"/>
<name>A0A392VXV7_9FABA</name>
<accession>A0A392VXV7</accession>
<comment type="caution">
    <text evidence="1">The sequence shown here is derived from an EMBL/GenBank/DDBJ whole genome shotgun (WGS) entry which is preliminary data.</text>
</comment>
<proteinExistence type="predicted"/>
<keyword evidence="2" id="KW-1185">Reference proteome</keyword>
<evidence type="ECO:0000313" key="1">
    <source>
        <dbReference type="EMBL" id="MCI91801.1"/>
    </source>
</evidence>
<sequence>MESLRMDGLQKLKTVHTDGIEELYIDEAPSLENLNYYCGHL</sequence>
<evidence type="ECO:0000313" key="2">
    <source>
        <dbReference type="Proteomes" id="UP000265520"/>
    </source>
</evidence>
<feature type="non-terminal residue" evidence="1">
    <location>
        <position position="41"/>
    </location>
</feature>
<reference evidence="1 2" key="1">
    <citation type="journal article" date="2018" name="Front. Plant Sci.">
        <title>Red Clover (Trifolium pratense) and Zigzag Clover (T. medium) - A Picture of Genomic Similarities and Differences.</title>
        <authorList>
            <person name="Dluhosova J."/>
            <person name="Istvanek J."/>
            <person name="Nedelnik J."/>
            <person name="Repkova J."/>
        </authorList>
    </citation>
    <scope>NUCLEOTIDE SEQUENCE [LARGE SCALE GENOMIC DNA]</scope>
    <source>
        <strain evidence="2">cv. 10/8</strain>
        <tissue evidence="1">Leaf</tissue>
    </source>
</reference>